<dbReference type="Pfam" id="PF00122">
    <property type="entry name" value="E1-E2_ATPase"/>
    <property type="match status" value="1"/>
</dbReference>
<evidence type="ECO:0000313" key="11">
    <source>
        <dbReference type="EMBL" id="MDS3860357.1"/>
    </source>
</evidence>
<keyword evidence="3" id="KW-0547">Nucleotide-binding</keyword>
<accession>A0AAE4FS74</accession>
<dbReference type="InterPro" id="IPR008250">
    <property type="entry name" value="ATPase_P-typ_transduc_dom_A_sf"/>
</dbReference>
<reference evidence="12" key="1">
    <citation type="submission" date="2023-07" db="EMBL/GenBank/DDBJ databases">
        <authorList>
            <person name="Luz R."/>
            <person name="Cordeiro R."/>
            <person name="Fonseca A."/>
            <person name="Goncalves V."/>
        </authorList>
    </citation>
    <scope>NUCLEOTIDE SEQUENCE [LARGE SCALE GENOMIC DNA]</scope>
    <source>
        <strain evidence="12">BACA0444</strain>
    </source>
</reference>
<dbReference type="RefSeq" id="WP_322877634.1">
    <property type="nucleotide sequence ID" value="NZ_JAVMIP010000003.1"/>
</dbReference>
<dbReference type="Gene3D" id="3.40.50.1000">
    <property type="entry name" value="HAD superfamily/HAD-like"/>
    <property type="match status" value="1"/>
</dbReference>
<evidence type="ECO:0000256" key="3">
    <source>
        <dbReference type="ARBA" id="ARBA00022741"/>
    </source>
</evidence>
<feature type="transmembrane region" description="Helical" evidence="8">
    <location>
        <begin position="64"/>
        <end position="80"/>
    </location>
</feature>
<dbReference type="EMBL" id="JAVMIP010000003">
    <property type="protein sequence ID" value="MDS3860357.1"/>
    <property type="molecule type" value="Genomic_DNA"/>
</dbReference>
<name>A0AAE4FS74_9CYAN</name>
<feature type="transmembrane region" description="Helical" evidence="8">
    <location>
        <begin position="725"/>
        <end position="745"/>
    </location>
</feature>
<evidence type="ECO:0000256" key="1">
    <source>
        <dbReference type="ARBA" id="ARBA00004141"/>
    </source>
</evidence>
<dbReference type="InterPro" id="IPR023298">
    <property type="entry name" value="ATPase_P-typ_TM_dom_sf"/>
</dbReference>
<evidence type="ECO:0000256" key="8">
    <source>
        <dbReference type="SAM" id="Phobius"/>
    </source>
</evidence>
<dbReference type="Gene3D" id="3.40.1110.10">
    <property type="entry name" value="Calcium-transporting ATPase, cytoplasmic domain N"/>
    <property type="match status" value="1"/>
</dbReference>
<dbReference type="Gene3D" id="1.20.1110.10">
    <property type="entry name" value="Calcium-transporting ATPase, transmembrane domain"/>
    <property type="match status" value="1"/>
</dbReference>
<dbReference type="InterPro" id="IPR023214">
    <property type="entry name" value="HAD_sf"/>
</dbReference>
<feature type="transmembrane region" description="Helical" evidence="8">
    <location>
        <begin position="40"/>
        <end position="58"/>
    </location>
</feature>
<organism evidence="11 12">
    <name type="scientific">Pseudocalidococcus azoricus BACA0444</name>
    <dbReference type="NCBI Taxonomy" id="2918990"/>
    <lineage>
        <taxon>Bacteria</taxon>
        <taxon>Bacillati</taxon>
        <taxon>Cyanobacteriota</taxon>
        <taxon>Cyanophyceae</taxon>
        <taxon>Acaryochloridales</taxon>
        <taxon>Thermosynechococcaceae</taxon>
        <taxon>Pseudocalidococcus</taxon>
        <taxon>Pseudocalidococcus azoricus</taxon>
    </lineage>
</organism>
<dbReference type="NCBIfam" id="TIGR01494">
    <property type="entry name" value="ATPase_P-type"/>
    <property type="match status" value="2"/>
</dbReference>
<dbReference type="PRINTS" id="PR00119">
    <property type="entry name" value="CATATPASE"/>
</dbReference>
<feature type="domain" description="Cation-transporting P-type ATPase C-terminal" evidence="10">
    <location>
        <begin position="658"/>
        <end position="811"/>
    </location>
</feature>
<evidence type="ECO:0000313" key="12">
    <source>
        <dbReference type="Proteomes" id="UP001268256"/>
    </source>
</evidence>
<dbReference type="InterPro" id="IPR006068">
    <property type="entry name" value="ATPase_P-typ_cation-transptr_C"/>
</dbReference>
<dbReference type="InterPro" id="IPR044492">
    <property type="entry name" value="P_typ_ATPase_HD_dom"/>
</dbReference>
<feature type="transmembrane region" description="Helical" evidence="8">
    <location>
        <begin position="211"/>
        <end position="233"/>
    </location>
</feature>
<dbReference type="GO" id="GO:0016887">
    <property type="term" value="F:ATP hydrolysis activity"/>
    <property type="evidence" value="ECO:0007669"/>
    <property type="project" value="InterPro"/>
</dbReference>
<dbReference type="InterPro" id="IPR018303">
    <property type="entry name" value="ATPase_P-typ_P_site"/>
</dbReference>
<feature type="transmembrane region" description="Helical" evidence="8">
    <location>
        <begin position="245"/>
        <end position="266"/>
    </location>
</feature>
<dbReference type="SFLD" id="SFLDF00027">
    <property type="entry name" value="p-type_atpase"/>
    <property type="match status" value="1"/>
</dbReference>
<evidence type="ECO:0000256" key="2">
    <source>
        <dbReference type="ARBA" id="ARBA00022692"/>
    </source>
</evidence>
<proteinExistence type="predicted"/>
<feature type="transmembrane region" description="Helical" evidence="8">
    <location>
        <begin position="636"/>
        <end position="655"/>
    </location>
</feature>
<dbReference type="InterPro" id="IPR036412">
    <property type="entry name" value="HAD-like_sf"/>
</dbReference>
<evidence type="ECO:0000259" key="9">
    <source>
        <dbReference type="Pfam" id="PF00122"/>
    </source>
</evidence>
<dbReference type="SFLD" id="SFLDG00002">
    <property type="entry name" value="C1.7:_P-type_atpase_like"/>
    <property type="match status" value="1"/>
</dbReference>
<dbReference type="PROSITE" id="PS00154">
    <property type="entry name" value="ATPASE_E1_E2"/>
    <property type="match status" value="1"/>
</dbReference>
<keyword evidence="6 8" id="KW-1133">Transmembrane helix</keyword>
<dbReference type="AlphaFoldDB" id="A0AAE4FS74"/>
<comment type="subcellular location">
    <subcellularLocation>
        <location evidence="1">Membrane</location>
        <topology evidence="1">Multi-pass membrane protein</topology>
    </subcellularLocation>
</comment>
<feature type="transmembrane region" description="Helical" evidence="8">
    <location>
        <begin position="667"/>
        <end position="689"/>
    </location>
</feature>
<keyword evidence="5" id="KW-1278">Translocase</keyword>
<keyword evidence="4" id="KW-0067">ATP-binding</keyword>
<evidence type="ECO:0000256" key="7">
    <source>
        <dbReference type="ARBA" id="ARBA00023136"/>
    </source>
</evidence>
<evidence type="ECO:0000259" key="10">
    <source>
        <dbReference type="Pfam" id="PF00689"/>
    </source>
</evidence>
<dbReference type="SUPFAM" id="SSF81665">
    <property type="entry name" value="Calcium ATPase, transmembrane domain M"/>
    <property type="match status" value="1"/>
</dbReference>
<evidence type="ECO:0000256" key="4">
    <source>
        <dbReference type="ARBA" id="ARBA00022840"/>
    </source>
</evidence>
<dbReference type="PRINTS" id="PR00120">
    <property type="entry name" value="HATPASE"/>
</dbReference>
<dbReference type="GO" id="GO:0016020">
    <property type="term" value="C:membrane"/>
    <property type="evidence" value="ECO:0007669"/>
    <property type="project" value="UniProtKB-SubCell"/>
</dbReference>
<dbReference type="SUPFAM" id="SSF81653">
    <property type="entry name" value="Calcium ATPase, transduction domain A"/>
    <property type="match status" value="1"/>
</dbReference>
<protein>
    <submittedName>
        <fullName evidence="11">HAD-IC family P-type ATPase</fullName>
    </submittedName>
</protein>
<keyword evidence="12" id="KW-1185">Reference proteome</keyword>
<dbReference type="GO" id="GO:0005524">
    <property type="term" value="F:ATP binding"/>
    <property type="evidence" value="ECO:0007669"/>
    <property type="project" value="UniProtKB-KW"/>
</dbReference>
<feature type="transmembrane region" description="Helical" evidence="8">
    <location>
        <begin position="766"/>
        <end position="785"/>
    </location>
</feature>
<gene>
    <name evidence="11" type="ORF">RIF25_06000</name>
</gene>
<evidence type="ECO:0000256" key="6">
    <source>
        <dbReference type="ARBA" id="ARBA00022989"/>
    </source>
</evidence>
<evidence type="ECO:0000256" key="5">
    <source>
        <dbReference type="ARBA" id="ARBA00022967"/>
    </source>
</evidence>
<sequence length="830" mass="90186">MTTLTGLSAAEVEDRRRLGLDNQQPPATSRTYKEICKDNLFTFINGVFFFISIVLLGLGRPGDVLVIAIVVFLNTILSLVQEVRAKQQLDQIALLTRPHVAVLRDGVEISVTPDAIVQDDVLVVRPGDQIIADGRVVGTGQIQVDESLLTGESDLINKELGDLVYSGSYCVQGLAYYQAEKVGSASTANQVTKSAKAFRRELTPLQHDINLIIRVILVLAMFLWILVLLSLLVGLSSFPMAVQTAAVVAGLVPVGLYLTITLTYAVGAVRIAKQEVLVQQANAMESLSNINVLCLDKTGTLTANALEVQTIHPLQGTEPELRQLLGRFAHSLTVANQTSAAIAQACAAPPCPPRLEIPFASSHKWSALAWADVGGVTILGAPDVLFPGDRLSPEILLEIETAIAHGTRVLMVAHSQQDPQWPDPTQAPRLPLELTPLGLVLLRDQLRPQSQEVLERFTQAGIGIKIISGDHPKTVLALAKQVGVGENLGGALRIISGAELAKMNPGEFQQAARETTIFGRITPEQKRQLVKALRDQGLHVAMIGDGVNDVLSLKEANIGIAMESGSAITRGVADIILRHDSFAALPAAFREGQRIHNGIQDVTRLFLVRVLSFSLLFMTSVIAGRAFPLLIKQNSLLTLFGVGIPTIGLALWAVPGPRQEKPLIPSLLHFVLPASLSLCLLGLLVYWGYLANQILPLVDLLQGTVALDQISTAIQRNKFREGIEVARSALVTVLLLASLVMILFLKPPHGAWVGGAPLSKNWRYPVMASLLLVGYVLILLIPGLRHFLELELLRWEDYGICVLIVMAWALILRSMWRWRLLDRFLGVSLS</sequence>
<dbReference type="InterPro" id="IPR001757">
    <property type="entry name" value="P_typ_ATPase"/>
</dbReference>
<keyword evidence="2 8" id="KW-0812">Transmembrane</keyword>
<dbReference type="Pfam" id="PF00702">
    <property type="entry name" value="Hydrolase"/>
    <property type="match status" value="1"/>
</dbReference>
<comment type="caution">
    <text evidence="11">The sequence shown here is derived from an EMBL/GenBank/DDBJ whole genome shotgun (WGS) entry which is preliminary data.</text>
</comment>
<feature type="transmembrane region" description="Helical" evidence="8">
    <location>
        <begin position="606"/>
        <end position="630"/>
    </location>
</feature>
<feature type="domain" description="P-type ATPase A" evidence="9">
    <location>
        <begin position="95"/>
        <end position="195"/>
    </location>
</feature>
<dbReference type="PANTHER" id="PTHR42861">
    <property type="entry name" value="CALCIUM-TRANSPORTING ATPASE"/>
    <property type="match status" value="1"/>
</dbReference>
<dbReference type="Proteomes" id="UP001268256">
    <property type="component" value="Unassembled WGS sequence"/>
</dbReference>
<dbReference type="SUPFAM" id="SSF56784">
    <property type="entry name" value="HAD-like"/>
    <property type="match status" value="1"/>
</dbReference>
<dbReference type="SFLD" id="SFLDS00003">
    <property type="entry name" value="Haloacid_Dehalogenase"/>
    <property type="match status" value="1"/>
</dbReference>
<feature type="transmembrane region" description="Helical" evidence="8">
    <location>
        <begin position="797"/>
        <end position="816"/>
    </location>
</feature>
<dbReference type="Pfam" id="PF00689">
    <property type="entry name" value="Cation_ATPase_C"/>
    <property type="match status" value="1"/>
</dbReference>
<dbReference type="InterPro" id="IPR023299">
    <property type="entry name" value="ATPase_P-typ_cyto_dom_N"/>
</dbReference>
<dbReference type="InterPro" id="IPR059000">
    <property type="entry name" value="ATPase_P-type_domA"/>
</dbReference>
<dbReference type="Gene3D" id="2.70.150.10">
    <property type="entry name" value="Calcium-transporting ATPase, cytoplasmic transduction domain A"/>
    <property type="match status" value="1"/>
</dbReference>
<dbReference type="PROSITE" id="PS01229">
    <property type="entry name" value="COF_2"/>
    <property type="match status" value="1"/>
</dbReference>
<keyword evidence="7 8" id="KW-0472">Membrane</keyword>